<evidence type="ECO:0000256" key="1">
    <source>
        <dbReference type="SAM" id="Phobius"/>
    </source>
</evidence>
<dbReference type="EMBL" id="JADEXG010000031">
    <property type="protein sequence ID" value="MBE9078352.1"/>
    <property type="molecule type" value="Genomic_DNA"/>
</dbReference>
<dbReference type="Proteomes" id="UP000636505">
    <property type="component" value="Unassembled WGS sequence"/>
</dbReference>
<feature type="transmembrane region" description="Helical" evidence="1">
    <location>
        <begin position="231"/>
        <end position="249"/>
    </location>
</feature>
<organism evidence="2 3">
    <name type="scientific">Vasconcelosia minhoensis LEGE 07310</name>
    <dbReference type="NCBI Taxonomy" id="915328"/>
    <lineage>
        <taxon>Bacteria</taxon>
        <taxon>Bacillati</taxon>
        <taxon>Cyanobacteriota</taxon>
        <taxon>Cyanophyceae</taxon>
        <taxon>Nodosilineales</taxon>
        <taxon>Cymatolegaceae</taxon>
        <taxon>Vasconcelosia</taxon>
        <taxon>Vasconcelosia minhoensis</taxon>
    </lineage>
</organism>
<reference evidence="2" key="1">
    <citation type="submission" date="2020-10" db="EMBL/GenBank/DDBJ databases">
        <authorList>
            <person name="Castelo-Branco R."/>
            <person name="Eusebio N."/>
            <person name="Adriana R."/>
            <person name="Vieira A."/>
            <person name="Brugerolle De Fraissinette N."/>
            <person name="Rezende De Castro R."/>
            <person name="Schneider M.P."/>
            <person name="Vasconcelos V."/>
            <person name="Leao P.N."/>
        </authorList>
    </citation>
    <scope>NUCLEOTIDE SEQUENCE</scope>
    <source>
        <strain evidence="2">LEGE 07310</strain>
    </source>
</reference>
<protein>
    <submittedName>
        <fullName evidence="2">Uncharacterized protein</fullName>
    </submittedName>
</protein>
<keyword evidence="1" id="KW-1133">Transmembrane helix</keyword>
<evidence type="ECO:0000313" key="2">
    <source>
        <dbReference type="EMBL" id="MBE9078352.1"/>
    </source>
</evidence>
<accession>A0A8J7DBZ1</accession>
<name>A0A8J7DBZ1_9CYAN</name>
<proteinExistence type="predicted"/>
<evidence type="ECO:0000313" key="3">
    <source>
        <dbReference type="Proteomes" id="UP000636505"/>
    </source>
</evidence>
<keyword evidence="3" id="KW-1185">Reference proteome</keyword>
<feature type="transmembrane region" description="Helical" evidence="1">
    <location>
        <begin position="193"/>
        <end position="211"/>
    </location>
</feature>
<dbReference type="AlphaFoldDB" id="A0A8J7DBZ1"/>
<keyword evidence="1" id="KW-0472">Membrane</keyword>
<keyword evidence="1" id="KW-0812">Transmembrane</keyword>
<sequence>MEPLTILVAVTSIVISGALAKVGENVTDSVLFKSQELLTYIRDKMPHIAYVIENAERQPLNYRQAFSEIKEAARNDLELKRLLQEMSDVANMDRKVIESVKYELGKDDFSQQVVIKGWKGIHIEGGINTVTGNTFQIGSNSSGEEPTPNEKTAPCSFCGTSIIFGRCVCLGCNARIVYGATKEERKDSAERGFLIGGLLAFLLLNELPNWLNSKFDWNLTSGFGLGMYSLLVLYLVMMVAMGCISANFTHHLSLKNPPRCFLDDDIKNLEFR</sequence>
<gene>
    <name evidence="2" type="ORF">IQ241_13790</name>
</gene>
<dbReference type="RefSeq" id="WP_193908119.1">
    <property type="nucleotide sequence ID" value="NZ_JADEXG010000031.1"/>
</dbReference>
<comment type="caution">
    <text evidence="2">The sequence shown here is derived from an EMBL/GenBank/DDBJ whole genome shotgun (WGS) entry which is preliminary data.</text>
</comment>